<feature type="domain" description="Alpha galactosidase A C-terminal" evidence="6">
    <location>
        <begin position="330"/>
        <end position="408"/>
    </location>
</feature>
<evidence type="ECO:0000313" key="8">
    <source>
        <dbReference type="Proteomes" id="UP000694395"/>
    </source>
</evidence>
<keyword evidence="5" id="KW-0326">Glycosidase</keyword>
<dbReference type="PANTHER" id="PTHR11452">
    <property type="entry name" value="ALPHA-GALACTOSIDASE/ALPHA-N-ACETYLGALACTOSAMINIDASE"/>
    <property type="match status" value="1"/>
</dbReference>
<dbReference type="SUPFAM" id="SSF51445">
    <property type="entry name" value="(Trans)glycosidases"/>
    <property type="match status" value="1"/>
</dbReference>
<evidence type="ECO:0000313" key="7">
    <source>
        <dbReference type="Ensembl" id="ENSOMYP00000021347.2"/>
    </source>
</evidence>
<evidence type="ECO:0000256" key="5">
    <source>
        <dbReference type="ARBA" id="ARBA00023295"/>
    </source>
</evidence>
<reference evidence="7" key="3">
    <citation type="submission" date="2025-09" db="UniProtKB">
        <authorList>
            <consortium name="Ensembl"/>
        </authorList>
    </citation>
    <scope>IDENTIFICATION</scope>
</reference>
<evidence type="ECO:0000256" key="1">
    <source>
        <dbReference type="ARBA" id="ARBA00009743"/>
    </source>
</evidence>
<dbReference type="InterPro" id="IPR013785">
    <property type="entry name" value="Aldolase_TIM"/>
</dbReference>
<keyword evidence="8" id="KW-1185">Reference proteome</keyword>
<keyword evidence="4" id="KW-0325">Glycoprotein</keyword>
<dbReference type="GeneTree" id="ENSGT00390000008751"/>
<comment type="similarity">
    <text evidence="1">Belongs to the glycosyl hydrolase 27 family.</text>
</comment>
<dbReference type="GO" id="GO:0005737">
    <property type="term" value="C:cytoplasm"/>
    <property type="evidence" value="ECO:0007669"/>
    <property type="project" value="TreeGrafter"/>
</dbReference>
<protein>
    <recommendedName>
        <fullName evidence="6">Alpha galactosidase A C-terminal domain-containing protein</fullName>
    </recommendedName>
</protein>
<dbReference type="InterPro" id="IPR017853">
    <property type="entry name" value="GH"/>
</dbReference>
<dbReference type="Gene3D" id="3.20.20.70">
    <property type="entry name" value="Aldolase class I"/>
    <property type="match status" value="1"/>
</dbReference>
<reference evidence="7" key="1">
    <citation type="submission" date="2020-07" db="EMBL/GenBank/DDBJ databases">
        <title>A long reads based de novo assembly of the rainbow trout Arlee double haploid line genome.</title>
        <authorList>
            <person name="Gao G."/>
            <person name="Palti Y."/>
        </authorList>
    </citation>
    <scope>NUCLEOTIDE SEQUENCE [LARGE SCALE GENOMIC DNA]</scope>
</reference>
<dbReference type="Ensembl" id="ENSOMYT00000023431.2">
    <property type="protein sequence ID" value="ENSOMYP00000021347.2"/>
    <property type="gene ID" value="ENSOMYG00000010253.2"/>
</dbReference>
<dbReference type="InterPro" id="IPR013780">
    <property type="entry name" value="Glyco_hydro_b"/>
</dbReference>
<dbReference type="SUPFAM" id="SSF51011">
    <property type="entry name" value="Glycosyl hydrolase domain"/>
    <property type="match status" value="1"/>
</dbReference>
<dbReference type="Proteomes" id="UP000694395">
    <property type="component" value="Chromosome 3"/>
</dbReference>
<evidence type="ECO:0000256" key="4">
    <source>
        <dbReference type="ARBA" id="ARBA00023180"/>
    </source>
</evidence>
<accession>A0A8C7PDZ3</accession>
<evidence type="ECO:0000256" key="3">
    <source>
        <dbReference type="ARBA" id="ARBA00023157"/>
    </source>
</evidence>
<dbReference type="InterPro" id="IPR035373">
    <property type="entry name" value="Melibiase/NAGA_C"/>
</dbReference>
<dbReference type="AlphaFoldDB" id="A0A8C7PDZ3"/>
<proteinExistence type="inferred from homology"/>
<dbReference type="Gene3D" id="2.60.40.1180">
    <property type="entry name" value="Golgi alpha-mannosidase II"/>
    <property type="match status" value="1"/>
</dbReference>
<dbReference type="PANTHER" id="PTHR11452:SF83">
    <property type="entry name" value="ALPHA-GALACTOSIDASE"/>
    <property type="match status" value="1"/>
</dbReference>
<keyword evidence="2" id="KW-0378">Hydrolase</keyword>
<dbReference type="CDD" id="cd14792">
    <property type="entry name" value="GH27"/>
    <property type="match status" value="1"/>
</dbReference>
<organism evidence="7 8">
    <name type="scientific">Oncorhynchus mykiss</name>
    <name type="common">Rainbow trout</name>
    <name type="synonym">Salmo gairdneri</name>
    <dbReference type="NCBI Taxonomy" id="8022"/>
    <lineage>
        <taxon>Eukaryota</taxon>
        <taxon>Metazoa</taxon>
        <taxon>Chordata</taxon>
        <taxon>Craniata</taxon>
        <taxon>Vertebrata</taxon>
        <taxon>Euteleostomi</taxon>
        <taxon>Actinopterygii</taxon>
        <taxon>Neopterygii</taxon>
        <taxon>Teleostei</taxon>
        <taxon>Protacanthopterygii</taxon>
        <taxon>Salmoniformes</taxon>
        <taxon>Salmonidae</taxon>
        <taxon>Salmoninae</taxon>
        <taxon>Oncorhynchus</taxon>
    </lineage>
</organism>
<dbReference type="Pfam" id="PF16499">
    <property type="entry name" value="Melibiase_2"/>
    <property type="match status" value="1"/>
</dbReference>
<sequence>MYCHVVSCFCPFPSPCLPLLVVVRLPFLPLFSPAVPCLLLTTSSPLFPPVPFFPLIRSLYLSLFLLLSLSDSCLCCSCLNQTIVMFAATLSCPVGTCRSVYVNSLLGPHSRTVTEDGWKEMGYDHVMIDDCWSSLLLDKDGRLQPDPQRFPGGIAKLARYLHDRGYLGTTLDKIETDAQTSASWGVNFRKLDGCYPLMSKALNATGCPIGYSCSWPAYRGGLPPSVNYTLLGEICNLWRNYDDTQDSWDSVQDITDWFFDNQGYCSLKPALDLIIGNVGLSVDQSRSQMALWAIMAAPLIMSNNPRTLSSEARAIMQNRAAIAINQDPMGVQGRRLRQASHVEVYWWPLSQSASALVSLSRCQDMVYHCHTSLAKLNYTAGAYDVFPGKTLSGLSATTEFTVSINPSGVVMWYVYPKMHYEHQQDDAVIPPFHH</sequence>
<dbReference type="InterPro" id="IPR002241">
    <property type="entry name" value="Glyco_hydro_27"/>
</dbReference>
<evidence type="ECO:0000256" key="2">
    <source>
        <dbReference type="ARBA" id="ARBA00022801"/>
    </source>
</evidence>
<keyword evidence="3" id="KW-1015">Disulfide bond</keyword>
<name>A0A8C7PDZ3_ONCMY</name>
<reference evidence="7" key="2">
    <citation type="submission" date="2025-08" db="UniProtKB">
        <authorList>
            <consortium name="Ensembl"/>
        </authorList>
    </citation>
    <scope>IDENTIFICATION</scope>
</reference>
<dbReference type="Pfam" id="PF17450">
    <property type="entry name" value="Melibiase_2_C"/>
    <property type="match status" value="1"/>
</dbReference>
<evidence type="ECO:0000259" key="6">
    <source>
        <dbReference type="Pfam" id="PF17450"/>
    </source>
</evidence>
<dbReference type="GO" id="GO:0009311">
    <property type="term" value="P:oligosaccharide metabolic process"/>
    <property type="evidence" value="ECO:0007669"/>
    <property type="project" value="TreeGrafter"/>
</dbReference>
<dbReference type="GO" id="GO:0004557">
    <property type="term" value="F:alpha-galactosidase activity"/>
    <property type="evidence" value="ECO:0007669"/>
    <property type="project" value="TreeGrafter"/>
</dbReference>
<dbReference type="GO" id="GO:0016139">
    <property type="term" value="P:glycoside catabolic process"/>
    <property type="evidence" value="ECO:0007669"/>
    <property type="project" value="TreeGrafter"/>
</dbReference>